<evidence type="ECO:0000256" key="2">
    <source>
        <dbReference type="ARBA" id="ARBA00022771"/>
    </source>
</evidence>
<dbReference type="SMART" id="SM00575">
    <property type="entry name" value="ZnF_PMZ"/>
    <property type="match status" value="1"/>
</dbReference>
<dbReference type="AlphaFoldDB" id="A0A6P5TSW5"/>
<dbReference type="GO" id="GO:0008270">
    <property type="term" value="F:zinc ion binding"/>
    <property type="evidence" value="ECO:0007669"/>
    <property type="project" value="UniProtKB-KW"/>
</dbReference>
<dbReference type="InterPro" id="IPR007527">
    <property type="entry name" value="Znf_SWIM"/>
</dbReference>
<dbReference type="InterPro" id="IPR018289">
    <property type="entry name" value="MULE_transposase_dom"/>
</dbReference>
<dbReference type="InterPro" id="IPR004332">
    <property type="entry name" value="Transposase_MuDR"/>
</dbReference>
<evidence type="ECO:0000259" key="5">
    <source>
        <dbReference type="PROSITE" id="PS50966"/>
    </source>
</evidence>
<proteinExistence type="predicted"/>
<feature type="domain" description="SWIM-type" evidence="5">
    <location>
        <begin position="614"/>
        <end position="655"/>
    </location>
</feature>
<organism evidence="6 7">
    <name type="scientific">Prunus avium</name>
    <name type="common">Cherry</name>
    <name type="synonym">Cerasus avium</name>
    <dbReference type="NCBI Taxonomy" id="42229"/>
    <lineage>
        <taxon>Eukaryota</taxon>
        <taxon>Viridiplantae</taxon>
        <taxon>Streptophyta</taxon>
        <taxon>Embryophyta</taxon>
        <taxon>Tracheophyta</taxon>
        <taxon>Spermatophyta</taxon>
        <taxon>Magnoliopsida</taxon>
        <taxon>eudicotyledons</taxon>
        <taxon>Gunneridae</taxon>
        <taxon>Pentapetalae</taxon>
        <taxon>rosids</taxon>
        <taxon>fabids</taxon>
        <taxon>Rosales</taxon>
        <taxon>Rosaceae</taxon>
        <taxon>Amygdaloideae</taxon>
        <taxon>Amygdaleae</taxon>
        <taxon>Prunus</taxon>
    </lineage>
</organism>
<dbReference type="Pfam" id="PF10551">
    <property type="entry name" value="MULE"/>
    <property type="match status" value="1"/>
</dbReference>
<dbReference type="PANTHER" id="PTHR31973:SF187">
    <property type="entry name" value="MUTATOR TRANSPOSASE MUDRA PROTEIN"/>
    <property type="match status" value="1"/>
</dbReference>
<dbReference type="KEGG" id="pavi:110770959"/>
<keyword evidence="6" id="KW-1185">Reference proteome</keyword>
<dbReference type="PANTHER" id="PTHR31973">
    <property type="entry name" value="POLYPROTEIN, PUTATIVE-RELATED"/>
    <property type="match status" value="1"/>
</dbReference>
<dbReference type="Pfam" id="PF04434">
    <property type="entry name" value="SWIM"/>
    <property type="match status" value="1"/>
</dbReference>
<dbReference type="Pfam" id="PF03108">
    <property type="entry name" value="DBD_Tnp_Mut"/>
    <property type="match status" value="1"/>
</dbReference>
<dbReference type="RefSeq" id="XP_021830883.1">
    <property type="nucleotide sequence ID" value="XM_021975191.1"/>
</dbReference>
<keyword evidence="3" id="KW-0862">Zinc</keyword>
<sequence>MCKYKGGESKGLIVPRTIKFAELLDRVHQIGNINSMEDKVSLKFSVLVASNESKHIKIEDDDDVKFFMKYNSEVTPSKLAPLLVRTDFMDMIDFSEVDQMHGGDNGTERNEVSVYSAPPILGCLNTSAQLSIMRLGGESEPSCEHYWNQIGEQNRYNEAGVNDGEAYLDRGFSRSEKNPKITVGQIFSTKKALLMELQLMALRGHFEFKVQLSCTKGLVVVCCQRPCPWRVRASRVGEYSFMIVRCTTIHECDLRFVSDNHRQATAALVATSFNRKFKDSRTIYTPSDIMRDVKHKFGFSIHYSKAWKARELALLSIRGSAEEAYYILPAYCYELERMNPGTKTHIQTDENNHFVYFFMEVGACIRGFRSSMRPVIAVDATHLKSKYKGVMFVANAFDGNRNIYPLAFGIGDLETDASWHWFFTKLHEAIGECPNLVIISNRNVSIENVWNKVFPTAQHGICFYHMKENMKRTCKLKKHDHILMHFEKAAKSYSIAEFDCHFRKIKQKEHVAQYLEEAGLHKWSRAHMNGRRYNVMTTNIAESINSVLRFARMMPVVHLIGEIINLLVKWFIERRDLALNYTTTLCPNFGEKKLRNRLEDTARMNVVKVNNAQYNVLDGYMNGLIDLTNNSCSCRKFQLEQLPCKHVVAVCRFLKVNVYLKASRYYTRKIWMDAYSDSIYPVQPHRMWDIPEDVRSQVVLPPMARVMSGRRKKLRIPSHGEGTITRKCSRCGSGGHNKSTCKNNIPLRNVS</sequence>
<accession>A0A6P5TSW5</accession>
<dbReference type="InterPro" id="IPR006564">
    <property type="entry name" value="Znf_PMZ"/>
</dbReference>
<name>A0A6P5TSW5_PRUAV</name>
<dbReference type="Proteomes" id="UP000515124">
    <property type="component" value="Unplaced"/>
</dbReference>
<evidence type="ECO:0000313" key="7">
    <source>
        <dbReference type="RefSeq" id="XP_021830883.1"/>
    </source>
</evidence>
<evidence type="ECO:0000256" key="3">
    <source>
        <dbReference type="ARBA" id="ARBA00022833"/>
    </source>
</evidence>
<evidence type="ECO:0000256" key="4">
    <source>
        <dbReference type="PROSITE-ProRule" id="PRU00325"/>
    </source>
</evidence>
<protein>
    <submittedName>
        <fullName evidence="7">Uncharacterized protein LOC110770959</fullName>
    </submittedName>
</protein>
<keyword evidence="2 4" id="KW-0863">Zinc-finger</keyword>
<evidence type="ECO:0000313" key="6">
    <source>
        <dbReference type="Proteomes" id="UP000515124"/>
    </source>
</evidence>
<evidence type="ECO:0000256" key="1">
    <source>
        <dbReference type="ARBA" id="ARBA00022723"/>
    </source>
</evidence>
<gene>
    <name evidence="7" type="primary">LOC110770959</name>
</gene>
<keyword evidence="1" id="KW-0479">Metal-binding</keyword>
<dbReference type="PROSITE" id="PS50966">
    <property type="entry name" value="ZF_SWIM"/>
    <property type="match status" value="1"/>
</dbReference>
<dbReference type="GeneID" id="110770959"/>
<reference evidence="7" key="1">
    <citation type="submission" date="2025-08" db="UniProtKB">
        <authorList>
            <consortium name="RefSeq"/>
        </authorList>
    </citation>
    <scope>IDENTIFICATION</scope>
</reference>